<dbReference type="Gene3D" id="3.40.50.720">
    <property type="entry name" value="NAD(P)-binding Rossmann-like Domain"/>
    <property type="match status" value="1"/>
</dbReference>
<evidence type="ECO:0000313" key="7">
    <source>
        <dbReference type="Proteomes" id="UP000007148"/>
    </source>
</evidence>
<dbReference type="SUPFAM" id="SSF51735">
    <property type="entry name" value="NAD(P)-binding Rossmann-fold domains"/>
    <property type="match status" value="1"/>
</dbReference>
<dbReference type="GO" id="GO:0005829">
    <property type="term" value="C:cytosol"/>
    <property type="evidence" value="ECO:0007669"/>
    <property type="project" value="TreeGrafter"/>
</dbReference>
<dbReference type="Pfam" id="PF08240">
    <property type="entry name" value="ADH_N"/>
    <property type="match status" value="1"/>
</dbReference>
<dbReference type="AlphaFoldDB" id="G4TFP5"/>
<evidence type="ECO:0000256" key="4">
    <source>
        <dbReference type="ARBA" id="ARBA00070796"/>
    </source>
</evidence>
<dbReference type="InterPro" id="IPR011032">
    <property type="entry name" value="GroES-like_sf"/>
</dbReference>
<dbReference type="InterPro" id="IPR047618">
    <property type="entry name" value="QOR-like"/>
</dbReference>
<dbReference type="InterPro" id="IPR020843">
    <property type="entry name" value="ER"/>
</dbReference>
<dbReference type="InterPro" id="IPR036291">
    <property type="entry name" value="NAD(P)-bd_dom_sf"/>
</dbReference>
<protein>
    <recommendedName>
        <fullName evidence="4">Probable quinone oxidoreductase</fullName>
    </recommendedName>
    <alternativeName>
        <fullName evidence="3">NADPH:quinone reductase</fullName>
    </alternativeName>
</protein>
<dbReference type="STRING" id="1109443.G4TFP5"/>
<accession>G4TFP5</accession>
<dbReference type="FunFam" id="3.40.50.720:FF:000053">
    <property type="entry name" value="Quinone oxidoreductase 1"/>
    <property type="match status" value="1"/>
</dbReference>
<dbReference type="OMA" id="KGMTAHY"/>
<evidence type="ECO:0000256" key="3">
    <source>
        <dbReference type="ARBA" id="ARBA00043088"/>
    </source>
</evidence>
<dbReference type="GO" id="GO:0070402">
    <property type="term" value="F:NADPH binding"/>
    <property type="evidence" value="ECO:0007669"/>
    <property type="project" value="TreeGrafter"/>
</dbReference>
<dbReference type="Proteomes" id="UP000007148">
    <property type="component" value="Unassembled WGS sequence"/>
</dbReference>
<feature type="domain" description="Enoyl reductase (ER)" evidence="5">
    <location>
        <begin position="19"/>
        <end position="340"/>
    </location>
</feature>
<dbReference type="InterPro" id="IPR002364">
    <property type="entry name" value="Quin_OxRdtase/zeta-crystal_CS"/>
</dbReference>
<proteinExistence type="predicted"/>
<dbReference type="SMART" id="SM00829">
    <property type="entry name" value="PKS_ER"/>
    <property type="match status" value="1"/>
</dbReference>
<dbReference type="PROSITE" id="PS01162">
    <property type="entry name" value="QOR_ZETA_CRYSTAL"/>
    <property type="match status" value="1"/>
</dbReference>
<dbReference type="FunCoup" id="G4TFP5">
    <property type="interactions" value="335"/>
</dbReference>
<gene>
    <name evidence="6" type="ORF">PIIN_04088</name>
</gene>
<dbReference type="OrthoDB" id="48317at2759"/>
<dbReference type="InterPro" id="IPR013154">
    <property type="entry name" value="ADH-like_N"/>
</dbReference>
<evidence type="ECO:0000256" key="1">
    <source>
        <dbReference type="ARBA" id="ARBA00022857"/>
    </source>
</evidence>
<dbReference type="InterPro" id="IPR013149">
    <property type="entry name" value="ADH-like_C"/>
</dbReference>
<dbReference type="PANTHER" id="PTHR48106">
    <property type="entry name" value="QUINONE OXIDOREDUCTASE PIG3-RELATED"/>
    <property type="match status" value="1"/>
</dbReference>
<keyword evidence="7" id="KW-1185">Reference proteome</keyword>
<dbReference type="SUPFAM" id="SSF50129">
    <property type="entry name" value="GroES-like"/>
    <property type="match status" value="1"/>
</dbReference>
<dbReference type="GO" id="GO:0008270">
    <property type="term" value="F:zinc ion binding"/>
    <property type="evidence" value="ECO:0007669"/>
    <property type="project" value="InterPro"/>
</dbReference>
<comment type="caution">
    <text evidence="6">The sequence shown here is derived from an EMBL/GenBank/DDBJ whole genome shotgun (WGS) entry which is preliminary data.</text>
</comment>
<dbReference type="Gene3D" id="3.90.180.10">
    <property type="entry name" value="Medium-chain alcohol dehydrogenases, catalytic domain"/>
    <property type="match status" value="1"/>
</dbReference>
<dbReference type="HOGENOM" id="CLU_026673_3_1_1"/>
<dbReference type="EMBL" id="CAFZ01000073">
    <property type="protein sequence ID" value="CCA70149.1"/>
    <property type="molecule type" value="Genomic_DNA"/>
</dbReference>
<dbReference type="Pfam" id="PF00107">
    <property type="entry name" value="ADH_zinc_N"/>
    <property type="match status" value="1"/>
</dbReference>
<evidence type="ECO:0000313" key="6">
    <source>
        <dbReference type="EMBL" id="CCA70149.1"/>
    </source>
</evidence>
<dbReference type="PANTHER" id="PTHR48106:SF13">
    <property type="entry name" value="QUINONE OXIDOREDUCTASE-RELATED"/>
    <property type="match status" value="1"/>
</dbReference>
<name>G4TFP5_SERID</name>
<dbReference type="CDD" id="cd05286">
    <property type="entry name" value="QOR2"/>
    <property type="match status" value="1"/>
</dbReference>
<evidence type="ECO:0000259" key="5">
    <source>
        <dbReference type="SMART" id="SM00829"/>
    </source>
</evidence>
<reference evidence="6 7" key="1">
    <citation type="journal article" date="2011" name="PLoS Pathog.">
        <title>Endophytic Life Strategies Decoded by Genome and Transcriptome Analyses of the Mutualistic Root Symbiont Piriformospora indica.</title>
        <authorList>
            <person name="Zuccaro A."/>
            <person name="Lahrmann U."/>
            <person name="Guldener U."/>
            <person name="Langen G."/>
            <person name="Pfiffi S."/>
            <person name="Biedenkopf D."/>
            <person name="Wong P."/>
            <person name="Samans B."/>
            <person name="Grimm C."/>
            <person name="Basiewicz M."/>
            <person name="Murat C."/>
            <person name="Martin F."/>
            <person name="Kogel K.H."/>
        </authorList>
    </citation>
    <scope>NUCLEOTIDE SEQUENCE [LARGE SCALE GENOMIC DNA]</scope>
    <source>
        <strain evidence="6 7">DSM 11827</strain>
    </source>
</reference>
<evidence type="ECO:0000256" key="2">
    <source>
        <dbReference type="ARBA" id="ARBA00023002"/>
    </source>
</evidence>
<keyword evidence="2" id="KW-0560">Oxidoreductase</keyword>
<dbReference type="InParanoid" id="G4TFP5"/>
<organism evidence="6 7">
    <name type="scientific">Serendipita indica (strain DSM 11827)</name>
    <name type="common">Root endophyte fungus</name>
    <name type="synonym">Piriformospora indica</name>
    <dbReference type="NCBI Taxonomy" id="1109443"/>
    <lineage>
        <taxon>Eukaryota</taxon>
        <taxon>Fungi</taxon>
        <taxon>Dikarya</taxon>
        <taxon>Basidiomycota</taxon>
        <taxon>Agaricomycotina</taxon>
        <taxon>Agaricomycetes</taxon>
        <taxon>Sebacinales</taxon>
        <taxon>Serendipitaceae</taxon>
        <taxon>Serendipita</taxon>
    </lineage>
</organism>
<keyword evidence="1" id="KW-0521">NADP</keyword>
<dbReference type="eggNOG" id="KOG1197">
    <property type="taxonomic scope" value="Eukaryota"/>
</dbReference>
<dbReference type="GO" id="GO:0003960">
    <property type="term" value="F:quinone reductase (NADPH) activity"/>
    <property type="evidence" value="ECO:0007669"/>
    <property type="project" value="InterPro"/>
</dbReference>
<dbReference type="GO" id="GO:0035925">
    <property type="term" value="F:mRNA 3'-UTR AU-rich region binding"/>
    <property type="evidence" value="ECO:0007669"/>
    <property type="project" value="TreeGrafter"/>
</dbReference>
<sequence>MSASNFPDTIRAIQYTGVGGPEVIKLNSVPFPKPGPNEMLIKVLYGGVNFLDINFRRGIYPLPAIPWTAGWEAAGVLESLPSDPEILSDPEFKARQFKVGQIVASVAPVAFAEYITQPWIKVLPVPDGIGPKLAAATSLQGTTALTLVEEAYNAKQDDYCLVHSAAGGLGLLFCQLLSARGVHVIGSVSTKEKAELAKANGAEYTINYKEEDLVKRVKEITNGEGVHGIYDGLGKAAWQDNLEMVRRKGTIVNFGNTTGVIPPFSILDLKAKNIHLVRPDSSQYMVTPREIREYNSLLWKTVKSGELKAVISKEYPFTPEGVGEAQEDQASGRSLGKLVIRIAN</sequence>